<evidence type="ECO:0000313" key="2">
    <source>
        <dbReference type="Proteomes" id="UP001162501"/>
    </source>
</evidence>
<reference evidence="1" key="1">
    <citation type="submission" date="2023-05" db="EMBL/GenBank/DDBJ databases">
        <authorList>
            <consortium name="ELIXIR-Norway"/>
        </authorList>
    </citation>
    <scope>NUCLEOTIDE SEQUENCE</scope>
</reference>
<proteinExistence type="predicted"/>
<organism evidence="1 2">
    <name type="scientific">Rangifer tarandus platyrhynchus</name>
    <name type="common">Svalbard reindeer</name>
    <dbReference type="NCBI Taxonomy" id="3082113"/>
    <lineage>
        <taxon>Eukaryota</taxon>
        <taxon>Metazoa</taxon>
        <taxon>Chordata</taxon>
        <taxon>Craniata</taxon>
        <taxon>Vertebrata</taxon>
        <taxon>Euteleostomi</taxon>
        <taxon>Mammalia</taxon>
        <taxon>Eutheria</taxon>
        <taxon>Laurasiatheria</taxon>
        <taxon>Artiodactyla</taxon>
        <taxon>Ruminantia</taxon>
        <taxon>Pecora</taxon>
        <taxon>Cervidae</taxon>
        <taxon>Odocoileinae</taxon>
        <taxon>Rangifer</taxon>
    </lineage>
</organism>
<evidence type="ECO:0000313" key="1">
    <source>
        <dbReference type="EMBL" id="CAM9879015.1"/>
    </source>
</evidence>
<gene>
    <name evidence="1" type="ORF">MRATA1EN22A_LOCUS8775</name>
</gene>
<protein>
    <submittedName>
        <fullName evidence="1">Uncharacterized protein</fullName>
    </submittedName>
</protein>
<name>A0AC59YQ85_RANTA</name>
<dbReference type="Proteomes" id="UP001162501">
    <property type="component" value="Chromosome 19"/>
</dbReference>
<accession>A0AC59YQ85</accession>
<dbReference type="EMBL" id="OX596103">
    <property type="protein sequence ID" value="CAM9879015.1"/>
    <property type="molecule type" value="Genomic_DNA"/>
</dbReference>
<reference evidence="1" key="2">
    <citation type="submission" date="2025-03" db="EMBL/GenBank/DDBJ databases">
        <authorList>
            <consortium name="ELIXIR-Norway"/>
            <consortium name="Elixir Norway"/>
        </authorList>
    </citation>
    <scope>NUCLEOTIDE SEQUENCE</scope>
</reference>
<sequence>MGRGETSGVPESRNAGGLDRGRTQCVPAKVKRSRAPLSSRRGSHIHVAVRPAEKDECRTVVPGPCAAPEACGHCSLSGDLTDAALPKWREGSLCAPWTPSPAEAGRQSAGGEGCGEEGATAVLPPNVSEWGPDAARSGGTCPPPWARGCERERKVMQLRATSGKEPPSPGQL</sequence>